<reference evidence="2 3" key="1">
    <citation type="submission" date="2021-07" db="EMBL/GenBank/DDBJ databases">
        <title>Mesonia aestuariivivens sp. nov., isolated from a tidal flat.</title>
        <authorList>
            <person name="Kim Y.-O."/>
            <person name="Yoon J.-H."/>
        </authorList>
    </citation>
    <scope>NUCLEOTIDE SEQUENCE [LARGE SCALE GENOMIC DNA]</scope>
    <source>
        <strain evidence="2 3">JHPTF-M18</strain>
    </source>
</reference>
<comment type="caution">
    <text evidence="2">The sequence shown here is derived from an EMBL/GenBank/DDBJ whole genome shotgun (WGS) entry which is preliminary data.</text>
</comment>
<feature type="non-terminal residue" evidence="2">
    <location>
        <position position="1"/>
    </location>
</feature>
<name>A0ABS6W5K4_9FLAO</name>
<accession>A0ABS6W5K4</accession>
<evidence type="ECO:0000313" key="3">
    <source>
        <dbReference type="Proteomes" id="UP000719267"/>
    </source>
</evidence>
<feature type="domain" description="RNA polymerase sigma factor 70 region 4 type 2" evidence="1">
    <location>
        <begin position="38"/>
        <end position="78"/>
    </location>
</feature>
<organism evidence="2 3">
    <name type="scientific">Mesonia aestuariivivens</name>
    <dbReference type="NCBI Taxonomy" id="2796128"/>
    <lineage>
        <taxon>Bacteria</taxon>
        <taxon>Pseudomonadati</taxon>
        <taxon>Bacteroidota</taxon>
        <taxon>Flavobacteriia</taxon>
        <taxon>Flavobacteriales</taxon>
        <taxon>Flavobacteriaceae</taxon>
        <taxon>Mesonia</taxon>
    </lineage>
</organism>
<dbReference type="Pfam" id="PF08281">
    <property type="entry name" value="Sigma70_r4_2"/>
    <property type="match status" value="1"/>
</dbReference>
<dbReference type="InterPro" id="IPR036388">
    <property type="entry name" value="WH-like_DNA-bd_sf"/>
</dbReference>
<dbReference type="EMBL" id="JAHWDF010000064">
    <property type="protein sequence ID" value="MBW2963136.1"/>
    <property type="molecule type" value="Genomic_DNA"/>
</dbReference>
<proteinExistence type="predicted"/>
<dbReference type="Gene3D" id="1.10.10.10">
    <property type="entry name" value="Winged helix-like DNA-binding domain superfamily/Winged helix DNA-binding domain"/>
    <property type="match status" value="1"/>
</dbReference>
<dbReference type="InterPro" id="IPR013249">
    <property type="entry name" value="RNA_pol_sigma70_r4_t2"/>
</dbReference>
<gene>
    <name evidence="2" type="ORF">KW502_15275</name>
</gene>
<protein>
    <submittedName>
        <fullName evidence="2">Sigma-70 family RNA polymerase sigma factor</fullName>
    </submittedName>
</protein>
<evidence type="ECO:0000313" key="2">
    <source>
        <dbReference type="EMBL" id="MBW2963136.1"/>
    </source>
</evidence>
<dbReference type="RefSeq" id="WP_305067278.1">
    <property type="nucleotide sequence ID" value="NZ_JAHWDF010000064.1"/>
</dbReference>
<dbReference type="InterPro" id="IPR013324">
    <property type="entry name" value="RNA_pol_sigma_r3/r4-like"/>
</dbReference>
<evidence type="ECO:0000259" key="1">
    <source>
        <dbReference type="Pfam" id="PF08281"/>
    </source>
</evidence>
<dbReference type="Proteomes" id="UP000719267">
    <property type="component" value="Unassembled WGS sequence"/>
</dbReference>
<sequence length="93" mass="10582">TETANEVKRSIEALKNIIHQGHSLEDKERVRSLTIQGKMTPTQSEIFQLRCKQEFSFADIAQQLNLSQQEVHQAFTAAYTFMQQQAEQAQASA</sequence>
<keyword evidence="3" id="KW-1185">Reference proteome</keyword>
<dbReference type="SUPFAM" id="SSF88659">
    <property type="entry name" value="Sigma3 and sigma4 domains of RNA polymerase sigma factors"/>
    <property type="match status" value="1"/>
</dbReference>